<evidence type="ECO:0000256" key="7">
    <source>
        <dbReference type="RuleBase" id="RU362081"/>
    </source>
</evidence>
<dbReference type="InterPro" id="IPR023214">
    <property type="entry name" value="HAD_sf"/>
</dbReference>
<keyword evidence="7" id="KW-0067">ATP-binding</keyword>
<dbReference type="Gene3D" id="3.40.50.1000">
    <property type="entry name" value="HAD superfamily/HAD-like"/>
    <property type="match status" value="1"/>
</dbReference>
<keyword evidence="5 7" id="KW-1133">Transmembrane helix</keyword>
<sequence length="561" mass="60537">MEATRVAGESAVAKLVSLVEKAQASRAPIEKTINSIAHWYTPAVVIVAVGLVIFDYSRNPHGNHNGSINQALVLLVTACPCALLISTPVTYVCAMAAAAKSLVLVKGGEHLETIAVMKNMALDKTGTLTKAAFSVSSFSIPNISDRLKVLRSVLAVESVSTHPIATALSLYIETQLPPEGKESKDISDFKIVPGKGVESTFEGSRIFIGNNKEKLLDFINSADSGDPWMKAHTELNQWAQDGKTTGVVWINDFPKAYYAVSDIPRTGAKYTVEGLWTLGVQTRMLTGDAKGPARVVGRQIGMNDDMIMSQLLPEDKIRLIRAIKNNALKDIQDNWRLCAPCSGPRKAKLAMVGDGVNDAPAMAAADVAIAMGANGAALAMETADVVLMDSEILKLVWLVKLSRAARRTIIGNITFSIAVKLIVLTLVAFQRADLWMAIFADVGSMLAVTINSTLLLTWESSAPKEKQKRAGRRGEDNKAYGSYGSFDSRKVGGPGTCERGFRDNGENGLELRGFQYSGNESNLEPDLELQGFQYGFSNGSPSNKSDEKELTFDNLVDDLFA</sequence>
<evidence type="ECO:0000256" key="2">
    <source>
        <dbReference type="ARBA" id="ARBA00006024"/>
    </source>
</evidence>
<dbReference type="EMBL" id="HBEM01013427">
    <property type="protein sequence ID" value="CAD8447844.1"/>
    <property type="molecule type" value="Transcribed_RNA"/>
</dbReference>
<dbReference type="SFLD" id="SFLDS00003">
    <property type="entry name" value="Haloacid_Dehalogenase"/>
    <property type="match status" value="1"/>
</dbReference>
<dbReference type="PANTHER" id="PTHR48085:SF5">
    <property type="entry name" value="CADMIUM_ZINC-TRANSPORTING ATPASE HMA4-RELATED"/>
    <property type="match status" value="1"/>
</dbReference>
<keyword evidence="6 7" id="KW-0472">Membrane</keyword>
<dbReference type="GO" id="GO:0046872">
    <property type="term" value="F:metal ion binding"/>
    <property type="evidence" value="ECO:0007669"/>
    <property type="project" value="UniProtKB-KW"/>
</dbReference>
<evidence type="ECO:0000313" key="9">
    <source>
        <dbReference type="EMBL" id="CAD8447844.1"/>
    </source>
</evidence>
<organism evidence="9">
    <name type="scientific">Amorphochlora amoebiformis</name>
    <dbReference type="NCBI Taxonomy" id="1561963"/>
    <lineage>
        <taxon>Eukaryota</taxon>
        <taxon>Sar</taxon>
        <taxon>Rhizaria</taxon>
        <taxon>Cercozoa</taxon>
        <taxon>Chlorarachniophyceae</taxon>
        <taxon>Amorphochlora</taxon>
    </lineage>
</organism>
<dbReference type="GO" id="GO:0016020">
    <property type="term" value="C:membrane"/>
    <property type="evidence" value="ECO:0007669"/>
    <property type="project" value="UniProtKB-SubCell"/>
</dbReference>
<reference evidence="9" key="1">
    <citation type="submission" date="2021-01" db="EMBL/GenBank/DDBJ databases">
        <authorList>
            <person name="Corre E."/>
            <person name="Pelletier E."/>
            <person name="Niang G."/>
            <person name="Scheremetjew M."/>
            <person name="Finn R."/>
            <person name="Kale V."/>
            <person name="Holt S."/>
            <person name="Cochrane G."/>
            <person name="Meng A."/>
            <person name="Brown T."/>
            <person name="Cohen L."/>
        </authorList>
    </citation>
    <scope>NUCLEOTIDE SEQUENCE</scope>
    <source>
        <strain evidence="9">CCMP2058</strain>
    </source>
</reference>
<comment type="subcellular location">
    <subcellularLocation>
        <location evidence="1 7">Membrane</location>
    </subcellularLocation>
</comment>
<accession>A0A7S0D9M3</accession>
<dbReference type="InterPro" id="IPR027256">
    <property type="entry name" value="P-typ_ATPase_IB"/>
</dbReference>
<gene>
    <name evidence="9" type="ORF">LAMO00422_LOCUS9263</name>
</gene>
<dbReference type="PRINTS" id="PR00119">
    <property type="entry name" value="CATATPASE"/>
</dbReference>
<evidence type="ECO:0008006" key="10">
    <source>
        <dbReference type="Google" id="ProtNLM"/>
    </source>
</evidence>
<dbReference type="InterPro" id="IPR023298">
    <property type="entry name" value="ATPase_P-typ_TM_dom_sf"/>
</dbReference>
<dbReference type="SUPFAM" id="SSF81665">
    <property type="entry name" value="Calcium ATPase, transmembrane domain M"/>
    <property type="match status" value="1"/>
</dbReference>
<protein>
    <recommendedName>
        <fullName evidence="10">HMA domain-containing protein</fullName>
    </recommendedName>
</protein>
<feature type="transmembrane region" description="Helical" evidence="7">
    <location>
        <begin position="74"/>
        <end position="98"/>
    </location>
</feature>
<feature type="transmembrane region" description="Helical" evidence="7">
    <location>
        <begin position="435"/>
        <end position="458"/>
    </location>
</feature>
<dbReference type="SUPFAM" id="SSF56784">
    <property type="entry name" value="HAD-like"/>
    <property type="match status" value="1"/>
</dbReference>
<dbReference type="NCBIfam" id="TIGR01525">
    <property type="entry name" value="ATPase-IB_hvy"/>
    <property type="match status" value="1"/>
</dbReference>
<feature type="transmembrane region" description="Helical" evidence="7">
    <location>
        <begin position="36"/>
        <end position="54"/>
    </location>
</feature>
<evidence type="ECO:0000256" key="4">
    <source>
        <dbReference type="ARBA" id="ARBA00022723"/>
    </source>
</evidence>
<keyword evidence="4 7" id="KW-0479">Metal-binding</keyword>
<evidence type="ECO:0000256" key="6">
    <source>
        <dbReference type="ARBA" id="ARBA00023136"/>
    </source>
</evidence>
<dbReference type="InterPro" id="IPR051014">
    <property type="entry name" value="Cation_Transport_ATPase_IB"/>
</dbReference>
<evidence type="ECO:0000256" key="8">
    <source>
        <dbReference type="SAM" id="MobiDB-lite"/>
    </source>
</evidence>
<dbReference type="PROSITE" id="PS00154">
    <property type="entry name" value="ATPASE_E1_E2"/>
    <property type="match status" value="1"/>
</dbReference>
<dbReference type="InterPro" id="IPR023299">
    <property type="entry name" value="ATPase_P-typ_cyto_dom_N"/>
</dbReference>
<dbReference type="GO" id="GO:0019829">
    <property type="term" value="F:ATPase-coupled monoatomic cation transmembrane transporter activity"/>
    <property type="evidence" value="ECO:0007669"/>
    <property type="project" value="InterPro"/>
</dbReference>
<comment type="similarity">
    <text evidence="2 7">Belongs to the cation transport ATPase (P-type) (TC 3.A.3) family. Type IB subfamily.</text>
</comment>
<dbReference type="SFLD" id="SFLDG00002">
    <property type="entry name" value="C1.7:_P-type_atpase_like"/>
    <property type="match status" value="1"/>
</dbReference>
<evidence type="ECO:0000256" key="1">
    <source>
        <dbReference type="ARBA" id="ARBA00004370"/>
    </source>
</evidence>
<dbReference type="SFLD" id="SFLDF00027">
    <property type="entry name" value="p-type_atpase"/>
    <property type="match status" value="1"/>
</dbReference>
<dbReference type="InterPro" id="IPR044492">
    <property type="entry name" value="P_typ_ATPase_HD_dom"/>
</dbReference>
<dbReference type="InterPro" id="IPR018303">
    <property type="entry name" value="ATPase_P-typ_P_site"/>
</dbReference>
<evidence type="ECO:0000256" key="3">
    <source>
        <dbReference type="ARBA" id="ARBA00022692"/>
    </source>
</evidence>
<keyword evidence="7" id="KW-0547">Nucleotide-binding</keyword>
<dbReference type="Gene3D" id="3.40.1110.10">
    <property type="entry name" value="Calcium-transporting ATPase, cytoplasmic domain N"/>
    <property type="match status" value="1"/>
</dbReference>
<feature type="region of interest" description="Disordered" evidence="8">
    <location>
        <begin position="465"/>
        <end position="487"/>
    </location>
</feature>
<dbReference type="InterPro" id="IPR036412">
    <property type="entry name" value="HAD-like_sf"/>
</dbReference>
<feature type="transmembrane region" description="Helical" evidence="7">
    <location>
        <begin position="409"/>
        <end position="429"/>
    </location>
</feature>
<evidence type="ECO:0000256" key="5">
    <source>
        <dbReference type="ARBA" id="ARBA00022989"/>
    </source>
</evidence>
<dbReference type="Pfam" id="PF00702">
    <property type="entry name" value="Hydrolase"/>
    <property type="match status" value="1"/>
</dbReference>
<dbReference type="Gene3D" id="1.20.1110.10">
    <property type="entry name" value="Calcium-transporting ATPase, transmembrane domain"/>
    <property type="match status" value="1"/>
</dbReference>
<keyword evidence="3 7" id="KW-0812">Transmembrane</keyword>
<proteinExistence type="inferred from homology"/>
<dbReference type="PANTHER" id="PTHR48085">
    <property type="entry name" value="CADMIUM/ZINC-TRANSPORTING ATPASE HMA2-RELATED"/>
    <property type="match status" value="1"/>
</dbReference>
<name>A0A7S0D9M3_9EUKA</name>
<dbReference type="GO" id="GO:0005524">
    <property type="term" value="F:ATP binding"/>
    <property type="evidence" value="ECO:0007669"/>
    <property type="project" value="UniProtKB-UniRule"/>
</dbReference>
<dbReference type="AlphaFoldDB" id="A0A7S0D9M3"/>